<name>A0AAV8XNA8_9CUCU</name>
<keyword evidence="2" id="KW-1185">Reference proteome</keyword>
<dbReference type="Gene3D" id="3.30.420.10">
    <property type="entry name" value="Ribonuclease H-like superfamily/Ribonuclease H"/>
    <property type="match status" value="1"/>
</dbReference>
<sequence length="168" mass="19745">MKPFLKRNKNEWHKRFSAEREKVENRPHDHRSRTSITEENICAVHELLEGGRRLTLEEIARSVGISHARRSQLDGFLDFSPPIKKVCVLRLVRGLWLVMKMKEKAVVLLQDNARPHTTAITQSKLVEMHWDQLEHPPYSPDLSPCNYHLKMMKLNSSCTTGYWYTHFL</sequence>
<evidence type="ECO:0000313" key="1">
    <source>
        <dbReference type="EMBL" id="KAJ8939946.1"/>
    </source>
</evidence>
<dbReference type="InterPro" id="IPR036397">
    <property type="entry name" value="RNaseH_sf"/>
</dbReference>
<dbReference type="EMBL" id="JAPWTK010000458">
    <property type="protein sequence ID" value="KAJ8939946.1"/>
    <property type="molecule type" value="Genomic_DNA"/>
</dbReference>
<proteinExistence type="predicted"/>
<evidence type="ECO:0008006" key="3">
    <source>
        <dbReference type="Google" id="ProtNLM"/>
    </source>
</evidence>
<dbReference type="InterPro" id="IPR052709">
    <property type="entry name" value="Transposase-MT_Hybrid"/>
</dbReference>
<evidence type="ECO:0000313" key="2">
    <source>
        <dbReference type="Proteomes" id="UP001162162"/>
    </source>
</evidence>
<comment type="caution">
    <text evidence="1">The sequence shown here is derived from an EMBL/GenBank/DDBJ whole genome shotgun (WGS) entry which is preliminary data.</text>
</comment>
<gene>
    <name evidence="1" type="ORF">NQ318_007874</name>
</gene>
<accession>A0AAV8XNA8</accession>
<dbReference type="PANTHER" id="PTHR46060:SF1">
    <property type="entry name" value="MARINER MOS1 TRANSPOSASE-LIKE PROTEIN"/>
    <property type="match status" value="1"/>
</dbReference>
<dbReference type="PANTHER" id="PTHR46060">
    <property type="entry name" value="MARINER MOS1 TRANSPOSASE-LIKE PROTEIN"/>
    <property type="match status" value="1"/>
</dbReference>
<dbReference type="AlphaFoldDB" id="A0AAV8XNA8"/>
<dbReference type="GO" id="GO:0003676">
    <property type="term" value="F:nucleic acid binding"/>
    <property type="evidence" value="ECO:0007669"/>
    <property type="project" value="InterPro"/>
</dbReference>
<reference evidence="1" key="1">
    <citation type="journal article" date="2023" name="Insect Mol. Biol.">
        <title>Genome sequencing provides insights into the evolution of gene families encoding plant cell wall-degrading enzymes in longhorned beetles.</title>
        <authorList>
            <person name="Shin N.R."/>
            <person name="Okamura Y."/>
            <person name="Kirsch R."/>
            <person name="Pauchet Y."/>
        </authorList>
    </citation>
    <scope>NUCLEOTIDE SEQUENCE</scope>
    <source>
        <strain evidence="1">AMC_N1</strain>
    </source>
</reference>
<dbReference type="Proteomes" id="UP001162162">
    <property type="component" value="Unassembled WGS sequence"/>
</dbReference>
<protein>
    <recommendedName>
        <fullName evidence="3">Histone-lysine N-methyltransferase SETMAR</fullName>
    </recommendedName>
</protein>
<organism evidence="1 2">
    <name type="scientific">Aromia moschata</name>
    <dbReference type="NCBI Taxonomy" id="1265417"/>
    <lineage>
        <taxon>Eukaryota</taxon>
        <taxon>Metazoa</taxon>
        <taxon>Ecdysozoa</taxon>
        <taxon>Arthropoda</taxon>
        <taxon>Hexapoda</taxon>
        <taxon>Insecta</taxon>
        <taxon>Pterygota</taxon>
        <taxon>Neoptera</taxon>
        <taxon>Endopterygota</taxon>
        <taxon>Coleoptera</taxon>
        <taxon>Polyphaga</taxon>
        <taxon>Cucujiformia</taxon>
        <taxon>Chrysomeloidea</taxon>
        <taxon>Cerambycidae</taxon>
        <taxon>Cerambycinae</taxon>
        <taxon>Callichromatini</taxon>
        <taxon>Aromia</taxon>
    </lineage>
</organism>